<feature type="domain" description="Aldehyde oxidase/xanthine dehydrogenase second molybdopterin binding" evidence="2">
    <location>
        <begin position="255"/>
        <end position="535"/>
    </location>
</feature>
<dbReference type="EMBL" id="LAZR01028834">
    <property type="protein sequence ID" value="KKL61394.1"/>
    <property type="molecule type" value="Genomic_DNA"/>
</dbReference>
<dbReference type="GO" id="GO:0005506">
    <property type="term" value="F:iron ion binding"/>
    <property type="evidence" value="ECO:0007669"/>
    <property type="project" value="InterPro"/>
</dbReference>
<reference evidence="3" key="1">
    <citation type="journal article" date="2015" name="Nature">
        <title>Complex archaea that bridge the gap between prokaryotes and eukaryotes.</title>
        <authorList>
            <person name="Spang A."/>
            <person name="Saw J.H."/>
            <person name="Jorgensen S.L."/>
            <person name="Zaremba-Niedzwiedzka K."/>
            <person name="Martijn J."/>
            <person name="Lind A.E."/>
            <person name="van Eijk R."/>
            <person name="Schleper C."/>
            <person name="Guy L."/>
            <person name="Ettema T.J."/>
        </authorList>
    </citation>
    <scope>NUCLEOTIDE SEQUENCE</scope>
</reference>
<protein>
    <submittedName>
        <fullName evidence="3">Uncharacterized protein</fullName>
    </submittedName>
</protein>
<dbReference type="AlphaFoldDB" id="A0A0F9DIC9"/>
<feature type="domain" description="Aldehyde oxidase/xanthine dehydrogenase first molybdopterin binding" evidence="1">
    <location>
        <begin position="74"/>
        <end position="228"/>
    </location>
</feature>
<accession>A0A0F9DIC9</accession>
<dbReference type="InterPro" id="IPR008274">
    <property type="entry name" value="AldOxase/xan_DH_MoCoBD1"/>
</dbReference>
<name>A0A0F9DIC9_9ZZZZ</name>
<dbReference type="InterPro" id="IPR046867">
    <property type="entry name" value="AldOxase/xan_DH_MoCoBD2"/>
</dbReference>
<dbReference type="Pfam" id="PF20256">
    <property type="entry name" value="MoCoBD_2"/>
    <property type="match status" value="1"/>
</dbReference>
<evidence type="ECO:0000313" key="3">
    <source>
        <dbReference type="EMBL" id="KKL61394.1"/>
    </source>
</evidence>
<evidence type="ECO:0000259" key="2">
    <source>
        <dbReference type="Pfam" id="PF20256"/>
    </source>
</evidence>
<evidence type="ECO:0000259" key="1">
    <source>
        <dbReference type="Pfam" id="PF02738"/>
    </source>
</evidence>
<organism evidence="3">
    <name type="scientific">marine sediment metagenome</name>
    <dbReference type="NCBI Taxonomy" id="412755"/>
    <lineage>
        <taxon>unclassified sequences</taxon>
        <taxon>metagenomes</taxon>
        <taxon>ecological metagenomes</taxon>
    </lineage>
</organism>
<proteinExistence type="predicted"/>
<dbReference type="Gene3D" id="3.30.365.10">
    <property type="entry name" value="Aldehyde oxidase/xanthine dehydrogenase, molybdopterin binding domain"/>
    <property type="match status" value="4"/>
</dbReference>
<comment type="caution">
    <text evidence="3">The sequence shown here is derived from an EMBL/GenBank/DDBJ whole genome shotgun (WGS) entry which is preliminary data.</text>
</comment>
<sequence length="600" mass="64395">LDQAINEYISSIIEQMDDDAGVGGDSGGSPARIVPRGVGGQRRRRFLGGEGIGIGGHGVAVKIRGIDGDIDHLEKAKVGGGFGQKIDLFAKDFCAAWFAIHLGKPIKFVYEREEVFVSTRQRHPMYITVKTGMKKDGTILAQQFQVYADGGAYNSTAPTMIALSCYFLMIPYRVPNLVYEGYHVYTNKPVGGAMRGHGIPQVRFAVERQLDMISERLGLDQVEVRMKNSIHAGEPHPAKFIINTCGFSDSIQKAADAIGWREKRGKLPFGRGVGLAGAAFPSGVSNMSHISSGAIVQMGRDGAVNILTGAADIGQGAETVISQIVAEELGVPIEDIRITAADTGITPLDPGTFGSGVTIRAGNAARIAAIAVKKKLFEFVDKILEANAADLVARDRKIYVKGSPDRGITFSDALKAYQYADLPMPIVGRGSWMAPATEPTTLLKEDGNFAPNYSFMTQAAEVEVDLRTGKVKLLKMVTAHDCGRPINPMLVEGQLEGSVVGGMGQALYEEVIVEKGQVMNPSFLDYGFPTFMEMPEIESIEVETDDPIGPFGAKEAGEGTQLSPAPAIANAIYDAIGVDFMALPITPEKILEALQRTEPK</sequence>
<dbReference type="Pfam" id="PF02738">
    <property type="entry name" value="MoCoBD_1"/>
    <property type="match status" value="1"/>
</dbReference>
<feature type="non-terminal residue" evidence="3">
    <location>
        <position position="1"/>
    </location>
</feature>
<dbReference type="PANTHER" id="PTHR11908">
    <property type="entry name" value="XANTHINE DEHYDROGENASE"/>
    <property type="match status" value="1"/>
</dbReference>
<dbReference type="SUPFAM" id="SSF56003">
    <property type="entry name" value="Molybdenum cofactor-binding domain"/>
    <property type="match status" value="1"/>
</dbReference>
<dbReference type="InterPro" id="IPR037165">
    <property type="entry name" value="AldOxase/xan_DH_Mopterin-bd_sf"/>
</dbReference>
<gene>
    <name evidence="3" type="ORF">LCGC14_2195740</name>
</gene>
<dbReference type="GO" id="GO:0016491">
    <property type="term" value="F:oxidoreductase activity"/>
    <property type="evidence" value="ECO:0007669"/>
    <property type="project" value="InterPro"/>
</dbReference>
<dbReference type="InterPro" id="IPR016208">
    <property type="entry name" value="Ald_Oxase/xanthine_DH-like"/>
</dbReference>
<dbReference type="PANTHER" id="PTHR11908:SF157">
    <property type="entry name" value="XANTHINE DEHYDROGENASE SUBUNIT D-RELATED"/>
    <property type="match status" value="1"/>
</dbReference>